<dbReference type="SUPFAM" id="SSF64307">
    <property type="entry name" value="SirA-like"/>
    <property type="match status" value="1"/>
</dbReference>
<dbReference type="RefSeq" id="WP_317934078.1">
    <property type="nucleotide sequence ID" value="NZ_JAUBDH010000001.1"/>
</dbReference>
<proteinExistence type="inferred from homology"/>
<feature type="domain" description="UPF0033" evidence="2">
    <location>
        <begin position="6"/>
        <end position="74"/>
    </location>
</feature>
<reference evidence="3 4" key="1">
    <citation type="submission" date="2023-06" db="EMBL/GenBank/DDBJ databases">
        <title>Sporosarcina sp. nov., isolated from Korean traditional fermented seafood 'Jeotgal'.</title>
        <authorList>
            <person name="Yang A.-I."/>
            <person name="Shin N.-R."/>
        </authorList>
    </citation>
    <scope>NUCLEOTIDE SEQUENCE [LARGE SCALE GENOMIC DNA]</scope>
    <source>
        <strain evidence="3 4">KCTC3840</strain>
    </source>
</reference>
<dbReference type="PANTHER" id="PTHR33279">
    <property type="entry name" value="SULFUR CARRIER PROTEIN YEDF-RELATED"/>
    <property type="match status" value="1"/>
</dbReference>
<dbReference type="PANTHER" id="PTHR33279:SF6">
    <property type="entry name" value="SULFUR CARRIER PROTEIN YEDF-RELATED"/>
    <property type="match status" value="1"/>
</dbReference>
<evidence type="ECO:0000256" key="1">
    <source>
        <dbReference type="ARBA" id="ARBA00008984"/>
    </source>
</evidence>
<evidence type="ECO:0000259" key="2">
    <source>
        <dbReference type="Pfam" id="PF01206"/>
    </source>
</evidence>
<dbReference type="InterPro" id="IPR001455">
    <property type="entry name" value="TusA-like"/>
</dbReference>
<evidence type="ECO:0000313" key="4">
    <source>
        <dbReference type="Proteomes" id="UP001280629"/>
    </source>
</evidence>
<dbReference type="Pfam" id="PF01206">
    <property type="entry name" value="TusA"/>
    <property type="match status" value="1"/>
</dbReference>
<dbReference type="CDD" id="cd00291">
    <property type="entry name" value="SirA_YedF_YeeD"/>
    <property type="match status" value="1"/>
</dbReference>
<accession>A0ABU4FXF6</accession>
<dbReference type="Proteomes" id="UP001280629">
    <property type="component" value="Unassembled WGS sequence"/>
</dbReference>
<organism evidence="3 4">
    <name type="scientific">Sporosarcina aquimarina</name>
    <dbReference type="NCBI Taxonomy" id="114975"/>
    <lineage>
        <taxon>Bacteria</taxon>
        <taxon>Bacillati</taxon>
        <taxon>Bacillota</taxon>
        <taxon>Bacilli</taxon>
        <taxon>Bacillales</taxon>
        <taxon>Caryophanaceae</taxon>
        <taxon>Sporosarcina</taxon>
    </lineage>
</organism>
<comment type="similarity">
    <text evidence="1">Belongs to the sulfur carrier protein TusA family.</text>
</comment>
<comment type="caution">
    <text evidence="3">The sequence shown here is derived from an EMBL/GenBank/DDBJ whole genome shotgun (WGS) entry which is preliminary data.</text>
</comment>
<dbReference type="EMBL" id="JAUBDH010000001">
    <property type="protein sequence ID" value="MDW0108812.1"/>
    <property type="molecule type" value="Genomic_DNA"/>
</dbReference>
<gene>
    <name evidence="3" type="ORF">QT716_01980</name>
</gene>
<protein>
    <submittedName>
        <fullName evidence="3">Sulfurtransferase TusA family protein</fullName>
    </submittedName>
</protein>
<evidence type="ECO:0000313" key="3">
    <source>
        <dbReference type="EMBL" id="MDW0108812.1"/>
    </source>
</evidence>
<name>A0ABU4FXF6_9BACL</name>
<dbReference type="Gene3D" id="3.30.110.40">
    <property type="entry name" value="TusA-like domain"/>
    <property type="match status" value="1"/>
</dbReference>
<sequence length="75" mass="8230">MKADHFLDATSLSCPMPIVKTRNAMKEVNTGEILEVKTTDKGSIADIAAWTKSGGHELLDQTEADNVYTFFIKKG</sequence>
<dbReference type="InterPro" id="IPR036868">
    <property type="entry name" value="TusA-like_sf"/>
</dbReference>
<keyword evidence="4" id="KW-1185">Reference proteome</keyword>